<feature type="compositionally biased region" description="Polar residues" evidence="2">
    <location>
        <begin position="56"/>
        <end position="69"/>
    </location>
</feature>
<evidence type="ECO:0000256" key="2">
    <source>
        <dbReference type="SAM" id="MobiDB-lite"/>
    </source>
</evidence>
<dbReference type="PANTHER" id="PTHR31471">
    <property type="entry name" value="OS02G0116800 PROTEIN"/>
    <property type="match status" value="1"/>
</dbReference>
<comment type="caution">
    <text evidence="4">The sequence shown here is derived from an EMBL/GenBank/DDBJ whole genome shotgun (WGS) entry which is preliminary data.</text>
</comment>
<gene>
    <name evidence="4" type="ORF">E3N88_05733</name>
</gene>
<evidence type="ECO:0000259" key="3">
    <source>
        <dbReference type="Pfam" id="PF03763"/>
    </source>
</evidence>
<dbReference type="PANTHER" id="PTHR31471:SF49">
    <property type="entry name" value="REMORIN FAMILY PROTEIN"/>
    <property type="match status" value="1"/>
</dbReference>
<organism evidence="4 5">
    <name type="scientific">Mikania micrantha</name>
    <name type="common">bitter vine</name>
    <dbReference type="NCBI Taxonomy" id="192012"/>
    <lineage>
        <taxon>Eukaryota</taxon>
        <taxon>Viridiplantae</taxon>
        <taxon>Streptophyta</taxon>
        <taxon>Embryophyta</taxon>
        <taxon>Tracheophyta</taxon>
        <taxon>Spermatophyta</taxon>
        <taxon>Magnoliopsida</taxon>
        <taxon>eudicotyledons</taxon>
        <taxon>Gunneridae</taxon>
        <taxon>Pentapetalae</taxon>
        <taxon>asterids</taxon>
        <taxon>campanulids</taxon>
        <taxon>Asterales</taxon>
        <taxon>Asteraceae</taxon>
        <taxon>Asteroideae</taxon>
        <taxon>Heliantheae alliance</taxon>
        <taxon>Eupatorieae</taxon>
        <taxon>Mikania</taxon>
    </lineage>
</organism>
<evidence type="ECO:0000313" key="4">
    <source>
        <dbReference type="EMBL" id="KAD6794837.1"/>
    </source>
</evidence>
<dbReference type="Proteomes" id="UP000326396">
    <property type="component" value="Linkage Group LG11"/>
</dbReference>
<name>A0A5N6PNV8_9ASTR</name>
<comment type="similarity">
    <text evidence="1">Belongs to the remorin family.</text>
</comment>
<evidence type="ECO:0000256" key="1">
    <source>
        <dbReference type="ARBA" id="ARBA00005711"/>
    </source>
</evidence>
<protein>
    <recommendedName>
        <fullName evidence="3">Remorin C-terminal domain-containing protein</fullName>
    </recommendedName>
</protein>
<dbReference type="AlphaFoldDB" id="A0A5N6PNV8"/>
<evidence type="ECO:0000313" key="5">
    <source>
        <dbReference type="Proteomes" id="UP000326396"/>
    </source>
</evidence>
<sequence>MAEVEQRRGNAQAKMLKKIAHARQKSETKMAVAEAQRSKQAARAAAQAEYIRQTGPIPSSSPNSCCGWS</sequence>
<accession>A0A5N6PNV8</accession>
<proteinExistence type="inferred from homology"/>
<dbReference type="EMBL" id="SZYD01000003">
    <property type="protein sequence ID" value="KAD6794837.1"/>
    <property type="molecule type" value="Genomic_DNA"/>
</dbReference>
<keyword evidence="5" id="KW-1185">Reference proteome</keyword>
<dbReference type="Pfam" id="PF03763">
    <property type="entry name" value="Remorin_C"/>
    <property type="match status" value="1"/>
</dbReference>
<dbReference type="InterPro" id="IPR005516">
    <property type="entry name" value="Remorin_C"/>
</dbReference>
<feature type="region of interest" description="Disordered" evidence="2">
    <location>
        <begin position="44"/>
        <end position="69"/>
    </location>
</feature>
<reference evidence="4 5" key="1">
    <citation type="submission" date="2019-05" db="EMBL/GenBank/DDBJ databases">
        <title>Mikania micrantha, genome provides insights into the molecular mechanism of rapid growth.</title>
        <authorList>
            <person name="Liu B."/>
        </authorList>
    </citation>
    <scope>NUCLEOTIDE SEQUENCE [LARGE SCALE GENOMIC DNA]</scope>
    <source>
        <strain evidence="4">NLD-2019</strain>
        <tissue evidence="4">Leaf</tissue>
    </source>
</reference>
<feature type="domain" description="Remorin C-terminal" evidence="3">
    <location>
        <begin position="3"/>
        <end position="59"/>
    </location>
</feature>